<evidence type="ECO:0000256" key="1">
    <source>
        <dbReference type="SAM" id="Coils"/>
    </source>
</evidence>
<name>A0AAV7QAJ4_PLEWA</name>
<keyword evidence="1" id="KW-0175">Coiled coil</keyword>
<dbReference type="PANTHER" id="PTHR16219:SF1">
    <property type="entry name" value="HAUS AUGMIN-LIKE COMPLEX SUBUNIT 4"/>
    <property type="match status" value="1"/>
</dbReference>
<comment type="caution">
    <text evidence="2">The sequence shown here is derived from an EMBL/GenBank/DDBJ whole genome shotgun (WGS) entry which is preliminary data.</text>
</comment>
<dbReference type="AlphaFoldDB" id="A0AAV7QAJ4"/>
<dbReference type="PANTHER" id="PTHR16219">
    <property type="entry name" value="AUGMIN SUBUNIT 4 FAMILY MEMBER"/>
    <property type="match status" value="1"/>
</dbReference>
<organism evidence="2 3">
    <name type="scientific">Pleurodeles waltl</name>
    <name type="common">Iberian ribbed newt</name>
    <dbReference type="NCBI Taxonomy" id="8319"/>
    <lineage>
        <taxon>Eukaryota</taxon>
        <taxon>Metazoa</taxon>
        <taxon>Chordata</taxon>
        <taxon>Craniata</taxon>
        <taxon>Vertebrata</taxon>
        <taxon>Euteleostomi</taxon>
        <taxon>Amphibia</taxon>
        <taxon>Batrachia</taxon>
        <taxon>Caudata</taxon>
        <taxon>Salamandroidea</taxon>
        <taxon>Salamandridae</taxon>
        <taxon>Pleurodelinae</taxon>
        <taxon>Pleurodeles</taxon>
    </lineage>
</organism>
<dbReference type="GO" id="GO:0051225">
    <property type="term" value="P:spindle assembly"/>
    <property type="evidence" value="ECO:0007669"/>
    <property type="project" value="InterPro"/>
</dbReference>
<evidence type="ECO:0008006" key="4">
    <source>
        <dbReference type="Google" id="ProtNLM"/>
    </source>
</evidence>
<keyword evidence="3" id="KW-1185">Reference proteome</keyword>
<dbReference type="InterPro" id="IPR029327">
    <property type="entry name" value="HAUS4"/>
</dbReference>
<reference evidence="2" key="1">
    <citation type="journal article" date="2022" name="bioRxiv">
        <title>Sequencing and chromosome-scale assembly of the giantPleurodeles waltlgenome.</title>
        <authorList>
            <person name="Brown T."/>
            <person name="Elewa A."/>
            <person name="Iarovenko S."/>
            <person name="Subramanian E."/>
            <person name="Araus A.J."/>
            <person name="Petzold A."/>
            <person name="Susuki M."/>
            <person name="Suzuki K.-i.T."/>
            <person name="Hayashi T."/>
            <person name="Toyoda A."/>
            <person name="Oliveira C."/>
            <person name="Osipova E."/>
            <person name="Leigh N.D."/>
            <person name="Simon A."/>
            <person name="Yun M.H."/>
        </authorList>
    </citation>
    <scope>NUCLEOTIDE SEQUENCE</scope>
    <source>
        <strain evidence="2">20211129_DDA</strain>
        <tissue evidence="2">Liver</tissue>
    </source>
</reference>
<feature type="coiled-coil region" evidence="1">
    <location>
        <begin position="206"/>
        <end position="233"/>
    </location>
</feature>
<dbReference type="Pfam" id="PF14735">
    <property type="entry name" value="HAUS4"/>
    <property type="match status" value="1"/>
</dbReference>
<dbReference type="PRINTS" id="PR02090">
    <property type="entry name" value="HAUSAUGMINL4"/>
</dbReference>
<dbReference type="EMBL" id="JANPWB010000010">
    <property type="protein sequence ID" value="KAJ1137324.1"/>
    <property type="molecule type" value="Genomic_DNA"/>
</dbReference>
<dbReference type="Proteomes" id="UP001066276">
    <property type="component" value="Chromosome 6"/>
</dbReference>
<gene>
    <name evidence="2" type="ORF">NDU88_003736</name>
</gene>
<proteinExistence type="predicted"/>
<sequence length="366" mass="42979">MTSASGEYSKILQEVCNRIPLCQLIEDDLTQYPEFTKLLLEVSQQFDESGLSLDLKKELESAQNELMVQKKAWLQYEVVHRMLQEILHEYYSKKEEKREGKNVPYKEEKMQLYETLSQVLLVMECTRILDPSTDPNQVMSPLLGLEKKDLLEFLPSKRDVQHMREKLQKELEARLEEKCISLLTFHQPETDKNCDLLKSMKSLQLVVNLQDDKRRLQSESEKCKANAVTLEKQKMAFPPVLLRCLSLLQTMATKFRLSAQADANRWNVDYWNKKCDAFSIKIRLEKLQVLIDTYTPEKLEVHRIIRSSLEKAILVQEQEVMTSRMLLHPYESLGPEFELIVKEYTRLKEEIATNKWALEELCKSNQ</sequence>
<dbReference type="GO" id="GO:0007098">
    <property type="term" value="P:centrosome cycle"/>
    <property type="evidence" value="ECO:0007669"/>
    <property type="project" value="InterPro"/>
</dbReference>
<dbReference type="GO" id="GO:0051011">
    <property type="term" value="F:microtubule minus-end binding"/>
    <property type="evidence" value="ECO:0007669"/>
    <property type="project" value="TreeGrafter"/>
</dbReference>
<evidence type="ECO:0000313" key="2">
    <source>
        <dbReference type="EMBL" id="KAJ1137324.1"/>
    </source>
</evidence>
<dbReference type="GO" id="GO:0070652">
    <property type="term" value="C:HAUS complex"/>
    <property type="evidence" value="ECO:0007669"/>
    <property type="project" value="InterPro"/>
</dbReference>
<evidence type="ECO:0000313" key="3">
    <source>
        <dbReference type="Proteomes" id="UP001066276"/>
    </source>
</evidence>
<protein>
    <recommendedName>
        <fullName evidence="4">HAUS augmin-like complex subunit 4</fullName>
    </recommendedName>
</protein>
<accession>A0AAV7QAJ4</accession>
<dbReference type="InterPro" id="IPR026214">
    <property type="entry name" value="HAUS4_met"/>
</dbReference>